<evidence type="ECO:0000313" key="2">
    <source>
        <dbReference type="EMBL" id="PIL43207.1"/>
    </source>
</evidence>
<name>A0A2G8TAX1_9BURK</name>
<proteinExistence type="predicted"/>
<dbReference type="OrthoDB" id="5294470at2"/>
<protein>
    <submittedName>
        <fullName evidence="2">Nucleoprotein/polynucleotide-associated enzyme</fullName>
    </submittedName>
</protein>
<dbReference type="RefSeq" id="WP_099791714.1">
    <property type="nucleotide sequence ID" value="NZ_JBHLYV010000095.1"/>
</dbReference>
<evidence type="ECO:0000313" key="3">
    <source>
        <dbReference type="Proteomes" id="UP000230390"/>
    </source>
</evidence>
<gene>
    <name evidence="2" type="ORF">CR105_20660</name>
</gene>
<reference evidence="2 3" key="1">
    <citation type="submission" date="2017-10" db="EMBL/GenBank/DDBJ databases">
        <title>Massilia psychrophilum sp. nov., a novel purple-pigmented bacterium isolated from Tianshan glacier, Xinjiang Municipality, China.</title>
        <authorList>
            <person name="Wang H."/>
        </authorList>
    </citation>
    <scope>NUCLEOTIDE SEQUENCE [LARGE SCALE GENOMIC DNA]</scope>
    <source>
        <strain evidence="2 3">JCM 30074</strain>
    </source>
</reference>
<accession>A0A2G8TAX1</accession>
<feature type="region of interest" description="Disordered" evidence="1">
    <location>
        <begin position="19"/>
        <end position="41"/>
    </location>
</feature>
<evidence type="ECO:0000256" key="1">
    <source>
        <dbReference type="SAM" id="MobiDB-lite"/>
    </source>
</evidence>
<dbReference type="Proteomes" id="UP000230390">
    <property type="component" value="Unassembled WGS sequence"/>
</dbReference>
<keyword evidence="3" id="KW-1185">Reference proteome</keyword>
<organism evidence="2 3">
    <name type="scientific">Massilia eurypsychrophila</name>
    <dbReference type="NCBI Taxonomy" id="1485217"/>
    <lineage>
        <taxon>Bacteria</taxon>
        <taxon>Pseudomonadati</taxon>
        <taxon>Pseudomonadota</taxon>
        <taxon>Betaproteobacteria</taxon>
        <taxon>Burkholderiales</taxon>
        <taxon>Oxalobacteraceae</taxon>
        <taxon>Telluria group</taxon>
        <taxon>Massilia</taxon>
    </lineage>
</organism>
<comment type="caution">
    <text evidence="2">The sequence shown here is derived from an EMBL/GenBank/DDBJ whole genome shotgun (WGS) entry which is preliminary data.</text>
</comment>
<dbReference type="AlphaFoldDB" id="A0A2G8TAX1"/>
<dbReference type="InterPro" id="IPR018636">
    <property type="entry name" value="DUF2058"/>
</dbReference>
<dbReference type="Pfam" id="PF09831">
    <property type="entry name" value="DUF2058"/>
    <property type="match status" value="1"/>
</dbReference>
<sequence length="179" mass="19719">MVSLQEQLLKAGLVDKNKVKQANHDKSKQKKVERRTGTESVDEVRLAAAETQRKNAERARDLNAQRDAAATQKAIVAQIAQMVQKNRQGKGNGDIAYNFTHGSKIERMYVSAAVQGHLMAGRLVIVCLAGVTELVPRVIADKIAERDASLVVRVNKKAATEPEADDPYAAFQIPDDLMW</sequence>
<dbReference type="EMBL" id="PDOC01000016">
    <property type="protein sequence ID" value="PIL43207.1"/>
    <property type="molecule type" value="Genomic_DNA"/>
</dbReference>